<evidence type="ECO:0000256" key="1">
    <source>
        <dbReference type="SAM" id="MobiDB-lite"/>
    </source>
</evidence>
<dbReference type="PANTHER" id="PTHR34461">
    <property type="entry name" value="EXPRESSED PROTEIN"/>
    <property type="match status" value="1"/>
</dbReference>
<feature type="compositionally biased region" description="Pro residues" evidence="1">
    <location>
        <begin position="57"/>
        <end position="69"/>
    </location>
</feature>
<dbReference type="EMBL" id="BFEA01000280">
    <property type="protein sequence ID" value="GBG77932.1"/>
    <property type="molecule type" value="Genomic_DNA"/>
</dbReference>
<sequence length="3165" mass="338534">MACSGGGGVVLGRSSMAAAAMVRSGCSEAIFGHVVRPAISMSDDVVFPSIFSSSSSSPPPPPPRSPSPQLPSSSPVPSSSLPPSSLLPPRPVPELIIRIPSRVEVLWPLESVYYRGTVVQHIKSSGRYVLLYDGGDVEKIDLSVETFRVLGEDDPSSQETNPGDESASRIALRLGWTYCPRCHASFEFLPDYRCDCRGPMTSLPKDARKRLLSTAEAPSSSQKGCLTIPRSDCIPSAFPIYLGCQEDVSSSMMMIARSLAEDFNDAAERGSGVERSDNLASLLRNRVCTQADNQSARESQLTVDGKEVQGDICCLSTPQAAELVNEGKSERDILALNSSTFSSSRRKHRRKRLTASVRKTGRWSVSGNGQARELSNLSSSEDTDETLSTESFWLAIQRFSSAGETAPGESSSVGCTTGCMECGQCYFGVDVTSSQAEGKQPPFVKNGGNGVGLSVVRKIGPGSSLLLGGERGEIARLLEPMQSGFTHCWESSLPACCSNESAISQPESSGLANAGAAEEEFDLEKAVSHGTNATALPLWEHQSQCKWVLALESHEASCILADAGPQQQTAQEKVLDGQSPFQIALETTRVRCDELVGVGSSVAVQGSNPSCSHSVDSGGTVTVSEAGADSTGGGHFVSSWSVKGDDGGSEQGEKENDGNLQIDFPEDPAYGHTAPFPEDTAYGHTAPNGYLREADVKCRASVGEAHTSVSLQAMESVLLEGTVVSQGENKGHALQGLDGLDLAGEDRVSGGPTVASVRLEALEHDPRQVVEQRSLFDHGDRSSNREWMMTDLRAGDLDAGGVQGGEEESLGGVCMESGLEYRCPSGDAAVCAKGDVSEEHTATSPLCDGDLEQQAQRVQGDADTQQNQCCELQAKITVSSEADQQVISEDAKRTTNGQSGAAFEMDPPAEDKELWLLTRPEGELIPTLCESLQVCCVINGGEVSEYNHPSPSQGQVVDADALTWPTPPLEGSKPGDCSLALDNAGDLLSDVLDFSEPAFDGHQGNTVSLSSLGSDCKSQDGKLLSVKSGDNDSSANSSYSSIDDLLMNMVDPSSRPGLEGTSVDASSHPGVGATNAVAIEDSKLVKKGDCGVVSREAEAVGCSPSVSGQPRGQVFPFTKSSLEEVVSTEECSFVCYVNLLEAGCDRNRWKESTTGTIADEAQICCTESPGDAVSALNLRAADGRVLEDSATGTDVLVKSDNEGRVLSVDSFPDKSVAISESTCCSDVNRENVGSVLPVDSFPDKSVADSESTFYSGGKVAAEELASVEVNGQQRGETSLQKMELDGFVLQGEEVVVQTGDAELLSVESRIISAIDDRGLSVLKGEEGVFFKDFALSQEDEKATEERTNGEIEGTGASVLGEEKGGFGVFALSQGEEERTCDVHGDELVSVEAGNDCETGECESSGQSSLPGWSAILAGFALSQEEKTMLTSIDGALASLDATSAMEKVSSRQYSPQFSKLVCQDSSLSRGAEENALDIGNGLEIAILGPRPSSSFDKTTPPEEDGPSPMEEIGAVKNLGSDFDVITDGVTHLEKVERQSNVLSVESCSSLGTLSLEVQHGTPTKKDTNVVDNLDNDSHAVGDEVAQLEELEKRNNIPLVVSQPSLDTLTSDMQEPTMETHPEPQCVSSSPKCSLPSERRDGSGVCTANRRSKVGDAQDSTSDADPLMKELTECDNRESGCFSSGSKCILPGEGNESELGIVIFPNDEGKAVDIHESVVCDDSVGSLSCGNAAVIVSSQCDQMKGPLSPLQEIGTHGEKRLQGRQEGDVLDPDPVLWSMPEEGSAKCRTDADGYSKCCHDVSREACGVCTSPKEERPRKRLRGTREKTEKNAVRGIKSASERLSVNKERSSEGIISAPQLRAEATSDSRMSAEGEEAIVGADSPGRGFSTQPHDASGEREVCSGSDHRAEQNDRQSWQMTATPPQLPAKGERYDREAHGHASLRTNNAEKTASADQCHVIVASTACTSAAAADERQHSVKGAKSRVDTACGSSESESIRKSPPPRPASGVRSSHVTARTLVCVKEGDSGLKAPMNAGTKPVKSSWIDDWEIIDDDCSDSEPEKCELDSREVVRGVRTCVGRSVRTRSSPSQPDCPQLPLAPMAKSETVETKKVHQSNARTCVGSSSVRTRSSPLQPDCPLPLALVAKSEMVETKKVHQSKKRKRSIKILDDDDDDEDNVSSSRGVSEAKSIVKTETVDRSEEGNHVSYKDEHERNVLECAEAKSTCAHQSRGNEHHVMGNELPRSGRAHDVVGINLPSSSALARNLGRKSSCRRRLDVSAAAELDSFVKSEGCRAIQVAKSNSCTQFVDKLQNPDDGARIDTATQKPTTASEPPIDLTEGSESWGLSQEPEGPVAEDSVAHFGEKRDAVGSLKDVRESVCGAFAQASWGLSQEWEWNNTVFSREEGDEAGQAICESSMQGNNDAVTNLAEEGGSKNQWICLRREGTQPVACNDAEENEAPTRHGRGCEESEQRIDDITVSGKDKEPVGFVEGTQESLACQQIYEESENMREGAMLVGESVGNSRSEVQPLGSRAGTDNCSGVQEDVLERGDVEGTSLLGKEVLHELEDSYLPEKVNAVLNGDVKDDCSKIQTEGGDGDCTLKEVAIVETEAAHELVVSAGVSSSSEVEQTEAGPAPEATVTMEEASCQARVADTEDVPSKPLVAKVVEALTETRDMDGNGGIQPPQEWVWKGGSTKSRDGEISHSNFLKRTVRKMDVASSFDMAKHALSRKEGIINAQMDVGAERDRRSNQIVVRDITKTVTAREEPSRGLKRGREEDDLERDGEVGRDGRGFFQTKMDKRRKTISPRSQEKLLRATSGFDFADRGLAKMKPSVEPPRRRTLLPDQPMARNSSRLLSFPLMEGMRSQSRGMQLLASSLARAEEERNASQNEVCNSQLQPKAVQCVRSGPGYPITRKQQSPSTPLASVCPALGPSVVAGSPPSSPLNCSGNLPSPPHPPSPAPTQTLSLALSPSPQFHSAARPRLSGSERALPSASASMLEPERSNFEGRMMIPYRPPSATKGILKRPGTSAVAGKCPGCANVQPKIENMVAFSRQQVQVASDVMESLLTELRQLRELVETRLTPRISVDVVDDAVIQQQEEETWKDAIDRAIRQEESARDSMMELTKNCNRWCRDAEKGKRRKSVVFADEAGCGELFHVRIFDQYS</sequence>
<keyword evidence="3" id="KW-1185">Reference proteome</keyword>
<feature type="region of interest" description="Disordered" evidence="1">
    <location>
        <begin position="2312"/>
        <end position="2354"/>
    </location>
</feature>
<proteinExistence type="predicted"/>
<comment type="caution">
    <text evidence="2">The sequence shown here is derived from an EMBL/GenBank/DDBJ whole genome shotgun (WGS) entry which is preliminary data.</text>
</comment>
<feature type="compositionally biased region" description="Pro residues" evidence="1">
    <location>
        <begin position="2951"/>
        <end position="2960"/>
    </location>
</feature>
<feature type="region of interest" description="Disordered" evidence="1">
    <location>
        <begin position="1613"/>
        <end position="1663"/>
    </location>
</feature>
<dbReference type="Gramene" id="GBG77932">
    <property type="protein sequence ID" value="GBG77932"/>
    <property type="gene ID" value="CBR_g25863"/>
</dbReference>
<evidence type="ECO:0000313" key="3">
    <source>
        <dbReference type="Proteomes" id="UP000265515"/>
    </source>
</evidence>
<feature type="region of interest" description="Disordered" evidence="1">
    <location>
        <begin position="1970"/>
        <end position="2012"/>
    </location>
</feature>
<feature type="region of interest" description="Disordered" evidence="1">
    <location>
        <begin position="2107"/>
        <end position="2133"/>
    </location>
</feature>
<feature type="compositionally biased region" description="Polar residues" evidence="1">
    <location>
        <begin position="2962"/>
        <end position="2975"/>
    </location>
</feature>
<feature type="region of interest" description="Disordered" evidence="1">
    <location>
        <begin position="51"/>
        <end position="85"/>
    </location>
</feature>
<feature type="compositionally biased region" description="Basic and acidic residues" evidence="1">
    <location>
        <begin position="1928"/>
        <end position="1938"/>
    </location>
</feature>
<feature type="region of interest" description="Disordered" evidence="1">
    <location>
        <begin position="345"/>
        <end position="383"/>
    </location>
</feature>
<feature type="compositionally biased region" description="Polar residues" evidence="1">
    <location>
        <begin position="2114"/>
        <end position="2133"/>
    </location>
</feature>
<feature type="compositionally biased region" description="Polar residues" evidence="1">
    <location>
        <begin position="608"/>
        <end position="623"/>
    </location>
</feature>
<feature type="region of interest" description="Disordered" evidence="1">
    <location>
        <begin position="2618"/>
        <end position="2638"/>
    </location>
</feature>
<feature type="region of interest" description="Disordered" evidence="1">
    <location>
        <begin position="606"/>
        <end position="687"/>
    </location>
</feature>
<feature type="region of interest" description="Disordered" evidence="1">
    <location>
        <begin position="2762"/>
        <end position="2792"/>
    </location>
</feature>
<gene>
    <name evidence="2" type="ORF">CBR_g25863</name>
</gene>
<feature type="region of interest" description="Disordered" evidence="1">
    <location>
        <begin position="2674"/>
        <end position="2700"/>
    </location>
</feature>
<dbReference type="STRING" id="69332.A0A388L6R3"/>
<feature type="compositionally biased region" description="Basic and acidic residues" evidence="1">
    <location>
        <begin position="643"/>
        <end position="657"/>
    </location>
</feature>
<dbReference type="Proteomes" id="UP000265515">
    <property type="component" value="Unassembled WGS sequence"/>
</dbReference>
<feature type="region of interest" description="Disordered" evidence="1">
    <location>
        <begin position="2151"/>
        <end position="2202"/>
    </location>
</feature>
<feature type="region of interest" description="Disordered" evidence="1">
    <location>
        <begin position="1811"/>
        <end position="1949"/>
    </location>
</feature>
<feature type="region of interest" description="Disordered" evidence="1">
    <location>
        <begin position="2937"/>
        <end position="3000"/>
    </location>
</feature>
<name>A0A388L6R3_CHABU</name>
<feature type="compositionally biased region" description="Polar residues" evidence="1">
    <location>
        <begin position="2321"/>
        <end position="2330"/>
    </location>
</feature>
<dbReference type="Gene3D" id="2.30.30.140">
    <property type="match status" value="1"/>
</dbReference>
<feature type="compositionally biased region" description="Basic and acidic residues" evidence="1">
    <location>
        <begin position="2762"/>
        <end position="2775"/>
    </location>
</feature>
<feature type="compositionally biased region" description="Basic residues" evidence="1">
    <location>
        <begin position="2155"/>
        <end position="2165"/>
    </location>
</feature>
<organism evidence="2 3">
    <name type="scientific">Chara braunii</name>
    <name type="common">Braun's stonewort</name>
    <dbReference type="NCBI Taxonomy" id="69332"/>
    <lineage>
        <taxon>Eukaryota</taxon>
        <taxon>Viridiplantae</taxon>
        <taxon>Streptophyta</taxon>
        <taxon>Charophyceae</taxon>
        <taxon>Charales</taxon>
        <taxon>Characeae</taxon>
        <taxon>Chara</taxon>
    </lineage>
</organism>
<feature type="compositionally biased region" description="Basic and acidic residues" evidence="1">
    <location>
        <begin position="1894"/>
        <end position="1912"/>
    </location>
</feature>
<accession>A0A388L6R3</accession>
<reference evidence="2 3" key="1">
    <citation type="journal article" date="2018" name="Cell">
        <title>The Chara Genome: Secondary Complexity and Implications for Plant Terrestrialization.</title>
        <authorList>
            <person name="Nishiyama T."/>
            <person name="Sakayama H."/>
            <person name="Vries J.D."/>
            <person name="Buschmann H."/>
            <person name="Saint-Marcoux D."/>
            <person name="Ullrich K.K."/>
            <person name="Haas F.B."/>
            <person name="Vanderstraeten L."/>
            <person name="Becker D."/>
            <person name="Lang D."/>
            <person name="Vosolsobe S."/>
            <person name="Rombauts S."/>
            <person name="Wilhelmsson P.K.I."/>
            <person name="Janitza P."/>
            <person name="Kern R."/>
            <person name="Heyl A."/>
            <person name="Rumpler F."/>
            <person name="Villalobos L.I.A.C."/>
            <person name="Clay J.M."/>
            <person name="Skokan R."/>
            <person name="Toyoda A."/>
            <person name="Suzuki Y."/>
            <person name="Kagoshima H."/>
            <person name="Schijlen E."/>
            <person name="Tajeshwar N."/>
            <person name="Catarino B."/>
            <person name="Hetherington A.J."/>
            <person name="Saltykova A."/>
            <person name="Bonnot C."/>
            <person name="Breuninger H."/>
            <person name="Symeonidi A."/>
            <person name="Radhakrishnan G.V."/>
            <person name="Van Nieuwerburgh F."/>
            <person name="Deforce D."/>
            <person name="Chang C."/>
            <person name="Karol K.G."/>
            <person name="Hedrich R."/>
            <person name="Ulvskov P."/>
            <person name="Glockner G."/>
            <person name="Delwiche C.F."/>
            <person name="Petrasek J."/>
            <person name="Van de Peer Y."/>
            <person name="Friml J."/>
            <person name="Beilby M."/>
            <person name="Dolan L."/>
            <person name="Kohara Y."/>
            <person name="Sugano S."/>
            <person name="Fujiyama A."/>
            <person name="Delaux P.-M."/>
            <person name="Quint M."/>
            <person name="TheiBen G."/>
            <person name="Hagemann M."/>
            <person name="Harholt J."/>
            <person name="Dunand C."/>
            <person name="Zachgo S."/>
            <person name="Langdale J."/>
            <person name="Maumus F."/>
            <person name="Straeten D.V.D."/>
            <person name="Gould S.B."/>
            <person name="Rensing S.A."/>
        </authorList>
    </citation>
    <scope>NUCLEOTIDE SEQUENCE [LARGE SCALE GENOMIC DNA]</scope>
    <source>
        <strain evidence="2 3">S276</strain>
    </source>
</reference>
<dbReference type="CDD" id="cd20404">
    <property type="entry name" value="Tudor_Agenet_AtEML-like"/>
    <property type="match status" value="1"/>
</dbReference>
<feature type="compositionally biased region" description="Basic and acidic residues" evidence="1">
    <location>
        <begin position="1811"/>
        <end position="1831"/>
    </location>
</feature>
<dbReference type="PANTHER" id="PTHR34461:SF2">
    <property type="entry name" value="EXPRESSED PROTEIN"/>
    <property type="match status" value="1"/>
</dbReference>
<evidence type="ECO:0000313" key="2">
    <source>
        <dbReference type="EMBL" id="GBG77932.1"/>
    </source>
</evidence>
<feature type="compositionally biased region" description="Polar residues" evidence="1">
    <location>
        <begin position="363"/>
        <end position="376"/>
    </location>
</feature>
<feature type="compositionally biased region" description="Low complexity" evidence="1">
    <location>
        <begin position="70"/>
        <end position="84"/>
    </location>
</feature>
<feature type="compositionally biased region" description="Basic and acidic residues" evidence="1">
    <location>
        <begin position="2189"/>
        <end position="2202"/>
    </location>
</feature>
<feature type="compositionally biased region" description="Polar residues" evidence="1">
    <location>
        <begin position="1913"/>
        <end position="1922"/>
    </location>
</feature>
<protein>
    <submittedName>
        <fullName evidence="2">Uncharacterized protein</fullName>
    </submittedName>
</protein>